<evidence type="ECO:0000256" key="3">
    <source>
        <dbReference type="ARBA" id="ARBA00022842"/>
    </source>
</evidence>
<dbReference type="Pfam" id="PF16212">
    <property type="entry name" value="PhoLip_ATPase_C"/>
    <property type="match status" value="1"/>
</dbReference>
<name>A0ABD3A7Y5_9GENT</name>
<dbReference type="AlphaFoldDB" id="A0ABD3A7Y5"/>
<feature type="domain" description="P-type ATPase C-terminal" evidence="4">
    <location>
        <begin position="3"/>
        <end position="63"/>
    </location>
</feature>
<evidence type="ECO:0000256" key="1">
    <source>
        <dbReference type="ARBA" id="ARBA00004141"/>
    </source>
</evidence>
<protein>
    <recommendedName>
        <fullName evidence="4">P-type ATPase C-terminal domain-containing protein</fullName>
    </recommendedName>
</protein>
<gene>
    <name evidence="5" type="ORF">ACH5RR_012505</name>
</gene>
<comment type="caution">
    <text evidence="5">The sequence shown here is derived from an EMBL/GenBank/DDBJ whole genome shotgun (WGS) entry which is preliminary data.</text>
</comment>
<evidence type="ECO:0000313" key="6">
    <source>
        <dbReference type="Proteomes" id="UP001630127"/>
    </source>
</evidence>
<comment type="subcellular location">
    <subcellularLocation>
        <location evidence="1">Membrane</location>
        <topology evidence="1">Multi-pass membrane protein</topology>
    </subcellularLocation>
</comment>
<dbReference type="Proteomes" id="UP001630127">
    <property type="component" value="Unassembled WGS sequence"/>
</dbReference>
<organism evidence="5 6">
    <name type="scientific">Cinchona calisaya</name>
    <dbReference type="NCBI Taxonomy" id="153742"/>
    <lineage>
        <taxon>Eukaryota</taxon>
        <taxon>Viridiplantae</taxon>
        <taxon>Streptophyta</taxon>
        <taxon>Embryophyta</taxon>
        <taxon>Tracheophyta</taxon>
        <taxon>Spermatophyta</taxon>
        <taxon>Magnoliopsida</taxon>
        <taxon>eudicotyledons</taxon>
        <taxon>Gunneridae</taxon>
        <taxon>Pentapetalae</taxon>
        <taxon>asterids</taxon>
        <taxon>lamiids</taxon>
        <taxon>Gentianales</taxon>
        <taxon>Rubiaceae</taxon>
        <taxon>Cinchonoideae</taxon>
        <taxon>Cinchoneae</taxon>
        <taxon>Cinchona</taxon>
    </lineage>
</organism>
<accession>A0ABD3A7Y5</accession>
<dbReference type="PANTHER" id="PTHR24092">
    <property type="entry name" value="PROBABLE PHOSPHOLIPID-TRANSPORTING ATPASE"/>
    <property type="match status" value="1"/>
</dbReference>
<reference evidence="5 6" key="1">
    <citation type="submission" date="2024-11" db="EMBL/GenBank/DDBJ databases">
        <title>A near-complete genome assembly of Cinchona calisaya.</title>
        <authorList>
            <person name="Lian D.C."/>
            <person name="Zhao X.W."/>
            <person name="Wei L."/>
        </authorList>
    </citation>
    <scope>NUCLEOTIDE SEQUENCE [LARGE SCALE GENOMIC DNA]</scope>
    <source>
        <tissue evidence="5">Nenye</tissue>
    </source>
</reference>
<dbReference type="PANTHER" id="PTHR24092:SF175">
    <property type="entry name" value="PHOSPHOLIPID-TRANSPORTING ATPASE"/>
    <property type="match status" value="1"/>
</dbReference>
<dbReference type="EMBL" id="JBJUIK010000005">
    <property type="protein sequence ID" value="KAL3527849.1"/>
    <property type="molecule type" value="Genomic_DNA"/>
</dbReference>
<evidence type="ECO:0000313" key="5">
    <source>
        <dbReference type="EMBL" id="KAL3527849.1"/>
    </source>
</evidence>
<keyword evidence="2" id="KW-0479">Metal-binding</keyword>
<dbReference type="GO" id="GO:0046872">
    <property type="term" value="F:metal ion binding"/>
    <property type="evidence" value="ECO:0007669"/>
    <property type="project" value="UniProtKB-KW"/>
</dbReference>
<sequence length="141" mass="15919">MLLLYKNVTFGFTMFLYEAYASFSTEPAYNDWFLSLYDVFFTSLPIIASRVFDQDVSARFRLKARFSSKEQCSSSVVSSGSSSLYQCCTSPFQSSQADSVCGFLAKEFPYAMQFALYLEGRASRLFAKQLVKLFSQKTSGS</sequence>
<proteinExistence type="predicted"/>
<dbReference type="InterPro" id="IPR032630">
    <property type="entry name" value="P_typ_ATPase_c"/>
</dbReference>
<keyword evidence="3" id="KW-0460">Magnesium</keyword>
<evidence type="ECO:0000256" key="2">
    <source>
        <dbReference type="ARBA" id="ARBA00022723"/>
    </source>
</evidence>
<dbReference type="GO" id="GO:0016020">
    <property type="term" value="C:membrane"/>
    <property type="evidence" value="ECO:0007669"/>
    <property type="project" value="UniProtKB-SubCell"/>
</dbReference>
<evidence type="ECO:0000259" key="4">
    <source>
        <dbReference type="Pfam" id="PF16212"/>
    </source>
</evidence>
<keyword evidence="6" id="KW-1185">Reference proteome</keyword>